<dbReference type="EMBL" id="JADCNL010000391">
    <property type="protein sequence ID" value="KAG0448003.1"/>
    <property type="molecule type" value="Genomic_DNA"/>
</dbReference>
<accession>A0A835P8S8</accession>
<protein>
    <submittedName>
        <fullName evidence="1">Uncharacterized protein</fullName>
    </submittedName>
</protein>
<name>A0A835P8S8_VANPL</name>
<reference evidence="1 2" key="1">
    <citation type="journal article" date="2020" name="Nat. Food">
        <title>A phased Vanilla planifolia genome enables genetic improvement of flavour and production.</title>
        <authorList>
            <person name="Hasing T."/>
            <person name="Tang H."/>
            <person name="Brym M."/>
            <person name="Khazi F."/>
            <person name="Huang T."/>
            <person name="Chambers A.H."/>
        </authorList>
    </citation>
    <scope>NUCLEOTIDE SEQUENCE [LARGE SCALE GENOMIC DNA]</scope>
    <source>
        <tissue evidence="1">Leaf</tissue>
    </source>
</reference>
<gene>
    <name evidence="1" type="ORF">HPP92_028059</name>
</gene>
<sequence>MDLSCFVSDEDVPENITIGGRGPAGNSWRSEASCSLPRTPEQAIFHQMVSSSPTALPVHEPLKRWTKTLSCKSFFASSSGFIRLTFGSGDPQPSR</sequence>
<dbReference type="OrthoDB" id="1435597at2759"/>
<keyword evidence="2" id="KW-1185">Reference proteome</keyword>
<proteinExistence type="predicted"/>
<dbReference type="AlphaFoldDB" id="A0A835P8S8"/>
<organism evidence="1 2">
    <name type="scientific">Vanilla planifolia</name>
    <name type="common">Vanilla</name>
    <dbReference type="NCBI Taxonomy" id="51239"/>
    <lineage>
        <taxon>Eukaryota</taxon>
        <taxon>Viridiplantae</taxon>
        <taxon>Streptophyta</taxon>
        <taxon>Embryophyta</taxon>
        <taxon>Tracheophyta</taxon>
        <taxon>Spermatophyta</taxon>
        <taxon>Magnoliopsida</taxon>
        <taxon>Liliopsida</taxon>
        <taxon>Asparagales</taxon>
        <taxon>Orchidaceae</taxon>
        <taxon>Vanilloideae</taxon>
        <taxon>Vanilleae</taxon>
        <taxon>Vanilla</taxon>
    </lineage>
</organism>
<evidence type="ECO:0000313" key="2">
    <source>
        <dbReference type="Proteomes" id="UP000636800"/>
    </source>
</evidence>
<dbReference type="Proteomes" id="UP000636800">
    <property type="component" value="Unassembled WGS sequence"/>
</dbReference>
<feature type="non-terminal residue" evidence="1">
    <location>
        <position position="1"/>
    </location>
</feature>
<evidence type="ECO:0000313" key="1">
    <source>
        <dbReference type="EMBL" id="KAG0448003.1"/>
    </source>
</evidence>
<comment type="caution">
    <text evidence="1">The sequence shown here is derived from an EMBL/GenBank/DDBJ whole genome shotgun (WGS) entry which is preliminary data.</text>
</comment>